<dbReference type="Pfam" id="PF00271">
    <property type="entry name" value="Helicase_C"/>
    <property type="match status" value="1"/>
</dbReference>
<dbReference type="Pfam" id="PF07717">
    <property type="entry name" value="OB_NTP_bind"/>
    <property type="match status" value="1"/>
</dbReference>
<evidence type="ECO:0000256" key="6">
    <source>
        <dbReference type="ARBA" id="ARBA00047984"/>
    </source>
</evidence>
<dbReference type="OrthoDB" id="10253254at2759"/>
<evidence type="ECO:0000259" key="8">
    <source>
        <dbReference type="PROSITE" id="PS51194"/>
    </source>
</evidence>
<dbReference type="GO" id="GO:0003724">
    <property type="term" value="F:RNA helicase activity"/>
    <property type="evidence" value="ECO:0007669"/>
    <property type="project" value="UniProtKB-EC"/>
</dbReference>
<dbReference type="FunFam" id="3.40.50.300:FF:000750">
    <property type="entry name" value="Putative ATP-dependent RNA helicase DHX33"/>
    <property type="match status" value="1"/>
</dbReference>
<evidence type="ECO:0000256" key="4">
    <source>
        <dbReference type="ARBA" id="ARBA00022806"/>
    </source>
</evidence>
<dbReference type="InterPro" id="IPR027417">
    <property type="entry name" value="P-loop_NTPase"/>
</dbReference>
<dbReference type="InterPro" id="IPR001650">
    <property type="entry name" value="Helicase_C-like"/>
</dbReference>
<dbReference type="CDD" id="cd18791">
    <property type="entry name" value="SF2_C_RHA"/>
    <property type="match status" value="1"/>
</dbReference>
<gene>
    <name evidence="9" type="ORF">BpHYR1_045033</name>
</gene>
<dbReference type="Pfam" id="PF00270">
    <property type="entry name" value="DEAD"/>
    <property type="match status" value="1"/>
</dbReference>
<dbReference type="SUPFAM" id="SSF52540">
    <property type="entry name" value="P-loop containing nucleoside triphosphate hydrolases"/>
    <property type="match status" value="1"/>
</dbReference>
<dbReference type="STRING" id="10195.A0A3M7QKP0"/>
<dbReference type="EMBL" id="REGN01005832">
    <property type="protein sequence ID" value="RNA11852.1"/>
    <property type="molecule type" value="Genomic_DNA"/>
</dbReference>
<dbReference type="PANTHER" id="PTHR18934">
    <property type="entry name" value="ATP-DEPENDENT RNA HELICASE"/>
    <property type="match status" value="1"/>
</dbReference>
<keyword evidence="4 9" id="KW-0347">Helicase</keyword>
<dbReference type="CDD" id="cd17978">
    <property type="entry name" value="DEXHc_DHX33"/>
    <property type="match status" value="1"/>
</dbReference>
<dbReference type="GO" id="GO:0045943">
    <property type="term" value="P:positive regulation of transcription by RNA polymerase I"/>
    <property type="evidence" value="ECO:0007669"/>
    <property type="project" value="TreeGrafter"/>
</dbReference>
<feature type="domain" description="Helicase ATP-binding" evidence="7">
    <location>
        <begin position="20"/>
        <end position="190"/>
    </location>
</feature>
<evidence type="ECO:0000256" key="3">
    <source>
        <dbReference type="ARBA" id="ARBA00022801"/>
    </source>
</evidence>
<dbReference type="SMART" id="SM00847">
    <property type="entry name" value="HA2"/>
    <property type="match status" value="1"/>
</dbReference>
<dbReference type="PROSITE" id="PS00690">
    <property type="entry name" value="DEAH_ATP_HELICASE"/>
    <property type="match status" value="1"/>
</dbReference>
<comment type="catalytic activity">
    <reaction evidence="6">
        <text>ATP + H2O = ADP + phosphate + H(+)</text>
        <dbReference type="Rhea" id="RHEA:13065"/>
        <dbReference type="ChEBI" id="CHEBI:15377"/>
        <dbReference type="ChEBI" id="CHEBI:15378"/>
        <dbReference type="ChEBI" id="CHEBI:30616"/>
        <dbReference type="ChEBI" id="CHEBI:43474"/>
        <dbReference type="ChEBI" id="CHEBI:456216"/>
        <dbReference type="EC" id="3.6.4.13"/>
    </reaction>
</comment>
<dbReference type="InterPro" id="IPR007502">
    <property type="entry name" value="Helicase-assoc_dom"/>
</dbReference>
<keyword evidence="3 9" id="KW-0378">Hydrolase</keyword>
<dbReference type="Gene3D" id="3.40.50.300">
    <property type="entry name" value="P-loop containing nucleotide triphosphate hydrolases"/>
    <property type="match status" value="2"/>
</dbReference>
<dbReference type="Gene3D" id="1.20.120.1080">
    <property type="match status" value="1"/>
</dbReference>
<protein>
    <recommendedName>
        <fullName evidence="1">RNA helicase</fullName>
        <ecNumber evidence="1">3.6.4.13</ecNumber>
    </recommendedName>
</protein>
<dbReference type="GO" id="GO:0005524">
    <property type="term" value="F:ATP binding"/>
    <property type="evidence" value="ECO:0007669"/>
    <property type="project" value="UniProtKB-KW"/>
</dbReference>
<keyword evidence="2" id="KW-0547">Nucleotide-binding</keyword>
<dbReference type="GO" id="GO:0016887">
    <property type="term" value="F:ATP hydrolysis activity"/>
    <property type="evidence" value="ECO:0007669"/>
    <property type="project" value="RHEA"/>
</dbReference>
<evidence type="ECO:0000256" key="1">
    <source>
        <dbReference type="ARBA" id="ARBA00012552"/>
    </source>
</evidence>
<sequence length="678" mass="76459">MNLEKFRQSLPIYSIRHRLIAEINKNPTLILLGETGSGKTTQIPQYIYGSHSHMKGMIACTQPRRVAAITVAQRVSQEMNSELGKTTGYCVRFEDCTSPETKIKYMTDGMLLREAISDPLLLRYSVIILDEVHERTVHTDVLLGIVKSAQQKRSTNKKFHKPLKVILMSATMDVDEFSAYFNKAPVVYLEGRQFEVDVFHSVQEQTDYIFSSIATIFQIHKTAPVNEDILVFMTGQEEIESTVKTISELNKSNGKLSPMLVLPLYAALPSAKQLKVFEKAPSGCRKVIISTNIAETSITIKGIKYVIDSGMIKGKLYTPQNNLELLKVHKISKSQAWQRTGRAGRESSGICYRLFTESEFESMTLNTVPEILRSNLLSVALQLTALGIDDLINFDFISKPSVEALTTALNDLELLGAVKKFFKDNNGTENPEPVSKKRMISFRYELTEMGRKMAHFPLDPKFSRCILSADKLGCVEEVLKIVSVLSVDSVFHAQTNTSNKRDQAEAARQKFSSADGDHITLLNVYKAFMANKSSSKEWCQENFLDLKNLKLAVDINKQLKDICTKNSIKLTSSSNDSVKIRMALISGFFMNAAEYQKENEYKTMTSRQTVLIHPSSVLFNSKPACVLFNEIVKTNKTYMRDVSVISSNWLMETNPTYFKSKIKNLNDYSLSNLNSNIR</sequence>
<accession>A0A3M7QKP0</accession>
<dbReference type="FunFam" id="3.40.50.300:FF:000145">
    <property type="entry name" value="probable ATP-dependent RNA helicase DHX40"/>
    <property type="match status" value="1"/>
</dbReference>
<dbReference type="Pfam" id="PF21010">
    <property type="entry name" value="HA2_C"/>
    <property type="match status" value="1"/>
</dbReference>
<keyword evidence="10" id="KW-1185">Reference proteome</keyword>
<dbReference type="InterPro" id="IPR011545">
    <property type="entry name" value="DEAD/DEAH_box_helicase_dom"/>
</dbReference>
<dbReference type="AlphaFoldDB" id="A0A3M7QKP0"/>
<proteinExistence type="predicted"/>
<keyword evidence="5" id="KW-0067">ATP-binding</keyword>
<dbReference type="InterPro" id="IPR011709">
    <property type="entry name" value="DEAD-box_helicase_OB_fold"/>
</dbReference>
<dbReference type="GO" id="GO:0005730">
    <property type="term" value="C:nucleolus"/>
    <property type="evidence" value="ECO:0007669"/>
    <property type="project" value="TreeGrafter"/>
</dbReference>
<name>A0A3M7QKP0_BRAPC</name>
<evidence type="ECO:0000259" key="7">
    <source>
        <dbReference type="PROSITE" id="PS51192"/>
    </source>
</evidence>
<dbReference type="PANTHER" id="PTHR18934:SF118">
    <property type="entry name" value="ATP-DEPENDENT RNA HELICASE DHX33"/>
    <property type="match status" value="1"/>
</dbReference>
<organism evidence="9 10">
    <name type="scientific">Brachionus plicatilis</name>
    <name type="common">Marine rotifer</name>
    <name type="synonym">Brachionus muelleri</name>
    <dbReference type="NCBI Taxonomy" id="10195"/>
    <lineage>
        <taxon>Eukaryota</taxon>
        <taxon>Metazoa</taxon>
        <taxon>Spiralia</taxon>
        <taxon>Gnathifera</taxon>
        <taxon>Rotifera</taxon>
        <taxon>Eurotatoria</taxon>
        <taxon>Monogononta</taxon>
        <taxon>Pseudotrocha</taxon>
        <taxon>Ploima</taxon>
        <taxon>Brachionidae</taxon>
        <taxon>Brachionus</taxon>
    </lineage>
</organism>
<dbReference type="PROSITE" id="PS51192">
    <property type="entry name" value="HELICASE_ATP_BIND_1"/>
    <property type="match status" value="1"/>
</dbReference>
<dbReference type="SMART" id="SM00487">
    <property type="entry name" value="DEXDc"/>
    <property type="match status" value="1"/>
</dbReference>
<dbReference type="InterPro" id="IPR014001">
    <property type="entry name" value="Helicase_ATP-bd"/>
</dbReference>
<dbReference type="Proteomes" id="UP000276133">
    <property type="component" value="Unassembled WGS sequence"/>
</dbReference>
<evidence type="ECO:0000256" key="2">
    <source>
        <dbReference type="ARBA" id="ARBA00022741"/>
    </source>
</evidence>
<reference evidence="9 10" key="1">
    <citation type="journal article" date="2018" name="Sci. Rep.">
        <title>Genomic signatures of local adaptation to the degree of environmental predictability in rotifers.</title>
        <authorList>
            <person name="Franch-Gras L."/>
            <person name="Hahn C."/>
            <person name="Garcia-Roger E.M."/>
            <person name="Carmona M.J."/>
            <person name="Serra M."/>
            <person name="Gomez A."/>
        </authorList>
    </citation>
    <scope>NUCLEOTIDE SEQUENCE [LARGE SCALE GENOMIC DNA]</scope>
    <source>
        <strain evidence="9">HYR1</strain>
    </source>
</reference>
<dbReference type="SMART" id="SM00490">
    <property type="entry name" value="HELICc"/>
    <property type="match status" value="1"/>
</dbReference>
<dbReference type="GO" id="GO:0003725">
    <property type="term" value="F:double-stranded RNA binding"/>
    <property type="evidence" value="ECO:0007669"/>
    <property type="project" value="TreeGrafter"/>
</dbReference>
<evidence type="ECO:0000313" key="10">
    <source>
        <dbReference type="Proteomes" id="UP000276133"/>
    </source>
</evidence>
<dbReference type="EC" id="3.6.4.13" evidence="1"/>
<dbReference type="InterPro" id="IPR002464">
    <property type="entry name" value="DNA/RNA_helicase_DEAH_CS"/>
</dbReference>
<evidence type="ECO:0000256" key="5">
    <source>
        <dbReference type="ARBA" id="ARBA00022840"/>
    </source>
</evidence>
<feature type="domain" description="Helicase C-terminal" evidence="8">
    <location>
        <begin position="215"/>
        <end position="387"/>
    </location>
</feature>
<comment type="caution">
    <text evidence="9">The sequence shown here is derived from an EMBL/GenBank/DDBJ whole genome shotgun (WGS) entry which is preliminary data.</text>
</comment>
<evidence type="ECO:0000313" key="9">
    <source>
        <dbReference type="EMBL" id="RNA11852.1"/>
    </source>
</evidence>
<dbReference type="PROSITE" id="PS51194">
    <property type="entry name" value="HELICASE_CTER"/>
    <property type="match status" value="1"/>
</dbReference>